<gene>
    <name evidence="11" type="ORF">F8O03_04505</name>
</gene>
<evidence type="ECO:0000256" key="7">
    <source>
        <dbReference type="ARBA" id="ARBA00047639"/>
    </source>
</evidence>
<dbReference type="EC" id="6.1.1.21" evidence="3 8"/>
<dbReference type="EMBL" id="WBJX01000001">
    <property type="protein sequence ID" value="KAB1639595.1"/>
    <property type="molecule type" value="Genomic_DNA"/>
</dbReference>
<keyword evidence="4" id="KW-0547">Nucleotide-binding</keyword>
<organism evidence="11 12">
    <name type="scientific">Pseudoclavibacter terrae</name>
    <dbReference type="NCBI Taxonomy" id="1530195"/>
    <lineage>
        <taxon>Bacteria</taxon>
        <taxon>Bacillati</taxon>
        <taxon>Actinomycetota</taxon>
        <taxon>Actinomycetes</taxon>
        <taxon>Micrococcales</taxon>
        <taxon>Microbacteriaceae</taxon>
        <taxon>Pseudoclavibacter</taxon>
    </lineage>
</organism>
<feature type="binding site" evidence="9">
    <location>
        <position position="141"/>
    </location>
    <ligand>
        <name>L-histidine</name>
        <dbReference type="ChEBI" id="CHEBI:57595"/>
    </ligand>
</feature>
<evidence type="ECO:0000256" key="6">
    <source>
        <dbReference type="ARBA" id="ARBA00022917"/>
    </source>
</evidence>
<dbReference type="PANTHER" id="PTHR11476:SF7">
    <property type="entry name" value="HISTIDINE--TRNA LIGASE"/>
    <property type="match status" value="1"/>
</dbReference>
<feature type="binding site" evidence="9">
    <location>
        <position position="127"/>
    </location>
    <ligand>
        <name>L-histidine</name>
        <dbReference type="ChEBI" id="CHEBI:57595"/>
    </ligand>
</feature>
<comment type="caution">
    <text evidence="11">The sequence shown here is derived from an EMBL/GenBank/DDBJ whole genome shotgun (WGS) entry which is preliminary data.</text>
</comment>
<evidence type="ECO:0000256" key="4">
    <source>
        <dbReference type="ARBA" id="ARBA00022741"/>
    </source>
</evidence>
<accession>A0A7J5B5Z3</accession>
<evidence type="ECO:0000259" key="10">
    <source>
        <dbReference type="PROSITE" id="PS50862"/>
    </source>
</evidence>
<keyword evidence="11" id="KW-0436">Ligase</keyword>
<feature type="binding site" evidence="9">
    <location>
        <begin position="302"/>
        <end position="303"/>
    </location>
    <ligand>
        <name>L-histidine</name>
        <dbReference type="ChEBI" id="CHEBI:57595"/>
    </ligand>
</feature>
<dbReference type="PANTHER" id="PTHR11476">
    <property type="entry name" value="HISTIDYL-TRNA SYNTHETASE"/>
    <property type="match status" value="1"/>
</dbReference>
<evidence type="ECO:0000313" key="11">
    <source>
        <dbReference type="EMBL" id="KAB1639595.1"/>
    </source>
</evidence>
<dbReference type="GO" id="GO:0005737">
    <property type="term" value="C:cytoplasm"/>
    <property type="evidence" value="ECO:0007669"/>
    <property type="project" value="UniProtKB-UniRule"/>
</dbReference>
<evidence type="ECO:0000256" key="1">
    <source>
        <dbReference type="ARBA" id="ARBA00008226"/>
    </source>
</evidence>
<comment type="similarity">
    <text evidence="1">Belongs to the class-II aminoacyl-tRNA synthetase family.</text>
</comment>
<feature type="binding site" evidence="9">
    <location>
        <position position="298"/>
    </location>
    <ligand>
        <name>L-histidine</name>
        <dbReference type="ChEBI" id="CHEBI:57595"/>
    </ligand>
</feature>
<keyword evidence="5" id="KW-0067">ATP-binding</keyword>
<dbReference type="Proteomes" id="UP000490386">
    <property type="component" value="Unassembled WGS sequence"/>
</dbReference>
<evidence type="ECO:0000256" key="2">
    <source>
        <dbReference type="ARBA" id="ARBA00011738"/>
    </source>
</evidence>
<feature type="domain" description="Aminoacyl-transfer RNA synthetases class-II family profile" evidence="10">
    <location>
        <begin position="1"/>
        <end position="350"/>
    </location>
</feature>
<dbReference type="CDD" id="cd00773">
    <property type="entry name" value="HisRS-like_core"/>
    <property type="match status" value="1"/>
</dbReference>
<dbReference type="PIRSF" id="PIRSF001549">
    <property type="entry name" value="His-tRNA_synth"/>
    <property type="match status" value="1"/>
</dbReference>
<dbReference type="GO" id="GO:0006427">
    <property type="term" value="P:histidyl-tRNA aminoacylation"/>
    <property type="evidence" value="ECO:0007669"/>
    <property type="project" value="UniProtKB-UniRule"/>
</dbReference>
<evidence type="ECO:0000313" key="12">
    <source>
        <dbReference type="Proteomes" id="UP000490386"/>
    </source>
</evidence>
<dbReference type="InterPro" id="IPR015807">
    <property type="entry name" value="His-tRNA-ligase"/>
</dbReference>
<dbReference type="SUPFAM" id="SSF55681">
    <property type="entry name" value="Class II aaRS and biotin synthetases"/>
    <property type="match status" value="1"/>
</dbReference>
<keyword evidence="12" id="KW-1185">Reference proteome</keyword>
<dbReference type="NCBIfam" id="TIGR00442">
    <property type="entry name" value="hisS"/>
    <property type="match status" value="1"/>
</dbReference>
<comment type="catalytic activity">
    <reaction evidence="7">
        <text>tRNA(His) + L-histidine + ATP = L-histidyl-tRNA(His) + AMP + diphosphate + H(+)</text>
        <dbReference type="Rhea" id="RHEA:17313"/>
        <dbReference type="Rhea" id="RHEA-COMP:9665"/>
        <dbReference type="Rhea" id="RHEA-COMP:9689"/>
        <dbReference type="ChEBI" id="CHEBI:15378"/>
        <dbReference type="ChEBI" id="CHEBI:30616"/>
        <dbReference type="ChEBI" id="CHEBI:33019"/>
        <dbReference type="ChEBI" id="CHEBI:57595"/>
        <dbReference type="ChEBI" id="CHEBI:78442"/>
        <dbReference type="ChEBI" id="CHEBI:78527"/>
        <dbReference type="ChEBI" id="CHEBI:456215"/>
        <dbReference type="EC" id="6.1.1.21"/>
    </reaction>
</comment>
<dbReference type="RefSeq" id="WP_151422785.1">
    <property type="nucleotide sequence ID" value="NZ_WBJX01000001.1"/>
</dbReference>
<evidence type="ECO:0000256" key="3">
    <source>
        <dbReference type="ARBA" id="ARBA00012815"/>
    </source>
</evidence>
<dbReference type="OrthoDB" id="9800814at2"/>
<dbReference type="InterPro" id="IPR041715">
    <property type="entry name" value="HisRS-like_core"/>
</dbReference>
<evidence type="ECO:0000256" key="5">
    <source>
        <dbReference type="ARBA" id="ARBA00022840"/>
    </source>
</evidence>
<dbReference type="PROSITE" id="PS50862">
    <property type="entry name" value="AA_TRNA_LIGASE_II"/>
    <property type="match status" value="1"/>
</dbReference>
<proteinExistence type="inferred from homology"/>
<dbReference type="InterPro" id="IPR004516">
    <property type="entry name" value="HisRS/HisZ"/>
</dbReference>
<dbReference type="InterPro" id="IPR045864">
    <property type="entry name" value="aa-tRNA-synth_II/BPL/LPL"/>
</dbReference>
<feature type="binding site" evidence="9">
    <location>
        <begin position="97"/>
        <end position="99"/>
    </location>
    <ligand>
        <name>L-histidine</name>
        <dbReference type="ChEBI" id="CHEBI:57595"/>
    </ligand>
</feature>
<dbReference type="Pfam" id="PF13393">
    <property type="entry name" value="tRNA-synt_His"/>
    <property type="match status" value="1"/>
</dbReference>
<protein>
    <recommendedName>
        <fullName evidence="3 8">Histidine--tRNA ligase</fullName>
        <ecNumber evidence="3 8">6.1.1.21</ecNumber>
    </recommendedName>
</protein>
<dbReference type="GO" id="GO:0005524">
    <property type="term" value="F:ATP binding"/>
    <property type="evidence" value="ECO:0007669"/>
    <property type="project" value="UniProtKB-KW"/>
</dbReference>
<dbReference type="GO" id="GO:0004821">
    <property type="term" value="F:histidine-tRNA ligase activity"/>
    <property type="evidence" value="ECO:0007669"/>
    <property type="project" value="UniProtKB-UniRule"/>
</dbReference>
<dbReference type="InterPro" id="IPR006195">
    <property type="entry name" value="aa-tRNA-synth_II"/>
</dbReference>
<evidence type="ECO:0000256" key="8">
    <source>
        <dbReference type="NCBIfam" id="TIGR00442"/>
    </source>
</evidence>
<dbReference type="AlphaFoldDB" id="A0A7J5B5Z3"/>
<dbReference type="Gene3D" id="3.30.930.10">
    <property type="entry name" value="Bira Bifunctional Protein, Domain 2"/>
    <property type="match status" value="1"/>
</dbReference>
<sequence>MASQITPPRGMRDFLPADKRRRERILGTIREVYTRHGFDEIETPVVEDSARLHSGLGGDNEKLSFAVMKRALDADALAAAAEAGDPLALSDLGLRFDLTVPLARFVATHRGTLPGVFRSLQMAPVWRAERPQKGRYRQFVQCDIDIIGEPGALAEVELLVASSAALVELGLDDCTMRVNDRRLLTALLVHCGFADAEHGAALITIDKLDKIGPEGVAAELATINATAALQLAAALATWAPLLESGIRFDRETILTSLPGALREDPAVVEVVEGMVEIADAAAAAGASTRLVFDPSLVRGMGYYTGTIFEAAHPESGSSVGGGGRYDGMIGRFLGQDVPACGFSIGFERIVDLAQLPETGEERAIALLFDKRASVADIAKVKGAVVRSGASRVRVAKKPKNVRGLLASLAEQGFTHVAHVRDEHVEAPETLSFEALQDS</sequence>
<evidence type="ECO:0000256" key="9">
    <source>
        <dbReference type="PIRSR" id="PIRSR001549-1"/>
    </source>
</evidence>
<name>A0A7J5B5Z3_9MICO</name>
<comment type="subunit">
    <text evidence="2">Homodimer.</text>
</comment>
<feature type="binding site" evidence="9">
    <location>
        <position position="145"/>
    </location>
    <ligand>
        <name>L-histidine</name>
        <dbReference type="ChEBI" id="CHEBI:57595"/>
    </ligand>
</feature>
<reference evidence="11 12" key="1">
    <citation type="submission" date="2019-09" db="EMBL/GenBank/DDBJ databases">
        <title>Phylogeny of genus Pseudoclavibacter and closely related genus.</title>
        <authorList>
            <person name="Li Y."/>
        </authorList>
    </citation>
    <scope>NUCLEOTIDE SEQUENCE [LARGE SCALE GENOMIC DNA]</scope>
    <source>
        <strain evidence="11 12">THG-MD12</strain>
    </source>
</reference>
<keyword evidence="6" id="KW-0648">Protein biosynthesis</keyword>